<proteinExistence type="predicted"/>
<dbReference type="PATRIC" id="fig|926562.3.peg.1565"/>
<evidence type="ECO:0008006" key="3">
    <source>
        <dbReference type="Google" id="ProtNLM"/>
    </source>
</evidence>
<name>G8QZC6_OWEHD</name>
<dbReference type="EMBL" id="CP003156">
    <property type="protein sequence ID" value="AEV32554.1"/>
    <property type="molecule type" value="Genomic_DNA"/>
</dbReference>
<dbReference type="eggNOG" id="COG3427">
    <property type="taxonomic scope" value="Bacteria"/>
</dbReference>
<dbReference type="Gene3D" id="3.30.530.20">
    <property type="match status" value="1"/>
</dbReference>
<organism evidence="1 2">
    <name type="scientific">Owenweeksia hongkongensis (strain DSM 17368 / CIP 108786 / JCM 12287 / NRRL B-23963 / UST20020801)</name>
    <dbReference type="NCBI Taxonomy" id="926562"/>
    <lineage>
        <taxon>Bacteria</taxon>
        <taxon>Pseudomonadati</taxon>
        <taxon>Bacteroidota</taxon>
        <taxon>Flavobacteriia</taxon>
        <taxon>Flavobacteriales</taxon>
        <taxon>Owenweeksiaceae</taxon>
        <taxon>Owenweeksia</taxon>
    </lineage>
</organism>
<dbReference type="SUPFAM" id="SSF55961">
    <property type="entry name" value="Bet v1-like"/>
    <property type="match status" value="1"/>
</dbReference>
<dbReference type="Proteomes" id="UP000005631">
    <property type="component" value="Chromosome"/>
</dbReference>
<dbReference type="OrthoDB" id="1011799at2"/>
<gene>
    <name evidence="1" type="ordered locus">Oweho_1564</name>
</gene>
<dbReference type="InterPro" id="IPR023393">
    <property type="entry name" value="START-like_dom_sf"/>
</dbReference>
<sequence>MNIESKKVIVNKSATELYKQLENFENFGKAMPESVTKFEADETSFLFGMKGMPEVRLVLEEKNEPELIAFKAASSKLDFSLACRIRPIDDNSCEAYFDFKGKFNPMLRMMVEKPLKNFIEVLADKLNTI</sequence>
<reference evidence="1 2" key="1">
    <citation type="journal article" date="2012" name="Stand. Genomic Sci.">
        <title>Genome sequence of the orange-pigmented seawater bacterium Owenweeksia hongkongensis type strain (UST20020801(T)).</title>
        <authorList>
            <person name="Riedel T."/>
            <person name="Held B."/>
            <person name="Nolan M."/>
            <person name="Lucas S."/>
            <person name="Lapidus A."/>
            <person name="Tice H."/>
            <person name="Del Rio T.G."/>
            <person name="Cheng J.F."/>
            <person name="Han C."/>
            <person name="Tapia R."/>
            <person name="Goodwin L.A."/>
            <person name="Pitluck S."/>
            <person name="Liolios K."/>
            <person name="Mavromatis K."/>
            <person name="Pagani I."/>
            <person name="Ivanova N."/>
            <person name="Mikhailova N."/>
            <person name="Pati A."/>
            <person name="Chen A."/>
            <person name="Palaniappan K."/>
            <person name="Rohde M."/>
            <person name="Tindall B.J."/>
            <person name="Detter J.C."/>
            <person name="Goker M."/>
            <person name="Woyke T."/>
            <person name="Bristow J."/>
            <person name="Eisen J.A."/>
            <person name="Markowitz V."/>
            <person name="Hugenholtz P."/>
            <person name="Klenk H.P."/>
            <person name="Kyrpides N.C."/>
        </authorList>
    </citation>
    <scope>NUCLEOTIDE SEQUENCE</scope>
    <source>
        <strain evidence="2">DSM 17368 / JCM 12287 / NRRL B-23963</strain>
    </source>
</reference>
<keyword evidence="2" id="KW-1185">Reference proteome</keyword>
<accession>G8QZC6</accession>
<evidence type="ECO:0000313" key="2">
    <source>
        <dbReference type="Proteomes" id="UP000005631"/>
    </source>
</evidence>
<dbReference type="RefSeq" id="WP_014201910.1">
    <property type="nucleotide sequence ID" value="NC_016599.1"/>
</dbReference>
<dbReference type="STRING" id="926562.Oweho_1564"/>
<protein>
    <recommendedName>
        <fullName evidence="3">Polyketide cyclase / dehydrase and lipid transport</fullName>
    </recommendedName>
</protein>
<dbReference type="KEGG" id="oho:Oweho_1564"/>
<dbReference type="HOGENOM" id="CLU_158631_0_0_10"/>
<dbReference type="AlphaFoldDB" id="G8QZC6"/>
<evidence type="ECO:0000313" key="1">
    <source>
        <dbReference type="EMBL" id="AEV32554.1"/>
    </source>
</evidence>